<proteinExistence type="predicted"/>
<dbReference type="PANTHER" id="PTHR31302">
    <property type="entry name" value="TRANSMEMBRANE PROTEIN WITH METALLOPHOSPHOESTERASE DOMAIN-RELATED"/>
    <property type="match status" value="1"/>
</dbReference>
<dbReference type="PANTHER" id="PTHR31302:SF31">
    <property type="entry name" value="PHOSPHODIESTERASE YAEI"/>
    <property type="match status" value="1"/>
</dbReference>
<feature type="domain" description="Calcineurin-like phosphoesterase" evidence="4">
    <location>
        <begin position="66"/>
        <end position="229"/>
    </location>
</feature>
<evidence type="ECO:0000256" key="3">
    <source>
        <dbReference type="SAM" id="Phobius"/>
    </source>
</evidence>
<organism evidence="5 6">
    <name type="scientific">Plectonema cf. radiosum LEGE 06105</name>
    <dbReference type="NCBI Taxonomy" id="945769"/>
    <lineage>
        <taxon>Bacteria</taxon>
        <taxon>Bacillati</taxon>
        <taxon>Cyanobacteriota</taxon>
        <taxon>Cyanophyceae</taxon>
        <taxon>Oscillatoriophycideae</taxon>
        <taxon>Oscillatoriales</taxon>
        <taxon>Microcoleaceae</taxon>
        <taxon>Plectonema</taxon>
    </lineage>
</organism>
<evidence type="ECO:0000259" key="4">
    <source>
        <dbReference type="Pfam" id="PF00149"/>
    </source>
</evidence>
<evidence type="ECO:0000313" key="6">
    <source>
        <dbReference type="Proteomes" id="UP000620559"/>
    </source>
</evidence>
<sequence length="291" mass="33148">MKHTILLKARMLLLSFIQIIKFIIKFLFITSTCILLYAHFIEPNWIDVNYVQLKLPNLASEFNGYRIVQISDIHVDKQTKKRRLNNIFRLVNQQKPDLIAITGDFVTRRQAKFIPKLKATLGQLSASHKTVAVLGNHDYWADAKKISEVLAQTDILNLANKVYTVKRDNAMLHIAGVDDVWVGKDRLDLVLQQLPQAGAAILLAHEPDFADTSAMTNRFDLQLSGHSHAGQIRIPFLEPPLLPALGQKYYDGLYKVGEMFQYTNRGVGMTGLHLRFSSRPEITVFILQNRQ</sequence>
<dbReference type="Proteomes" id="UP000620559">
    <property type="component" value="Unassembled WGS sequence"/>
</dbReference>
<keyword evidence="6" id="KW-1185">Reference proteome</keyword>
<evidence type="ECO:0000313" key="5">
    <source>
        <dbReference type="EMBL" id="MBE9216192.1"/>
    </source>
</evidence>
<dbReference type="EMBL" id="JADEWL010000146">
    <property type="protein sequence ID" value="MBE9216192.1"/>
    <property type="molecule type" value="Genomic_DNA"/>
</dbReference>
<keyword evidence="2" id="KW-0378">Hydrolase</keyword>
<dbReference type="RefSeq" id="WP_193924622.1">
    <property type="nucleotide sequence ID" value="NZ_JADEWL010000146.1"/>
</dbReference>
<feature type="transmembrane region" description="Helical" evidence="3">
    <location>
        <begin position="12"/>
        <end position="38"/>
    </location>
</feature>
<keyword evidence="1" id="KW-0479">Metal-binding</keyword>
<dbReference type="CDD" id="cd07385">
    <property type="entry name" value="MPP_YkuE_C"/>
    <property type="match status" value="1"/>
</dbReference>
<dbReference type="InterPro" id="IPR051158">
    <property type="entry name" value="Metallophosphoesterase_sf"/>
</dbReference>
<keyword evidence="3" id="KW-0812">Transmembrane</keyword>
<dbReference type="InterPro" id="IPR004843">
    <property type="entry name" value="Calcineurin-like_PHP"/>
</dbReference>
<dbReference type="Gene3D" id="3.60.21.10">
    <property type="match status" value="1"/>
</dbReference>
<dbReference type="InterPro" id="IPR029052">
    <property type="entry name" value="Metallo-depent_PP-like"/>
</dbReference>
<gene>
    <name evidence="5" type="ORF">IQ247_26625</name>
</gene>
<evidence type="ECO:0000256" key="2">
    <source>
        <dbReference type="ARBA" id="ARBA00022801"/>
    </source>
</evidence>
<dbReference type="GO" id="GO:0016020">
    <property type="term" value="C:membrane"/>
    <property type="evidence" value="ECO:0007669"/>
    <property type="project" value="GOC"/>
</dbReference>
<comment type="caution">
    <text evidence="5">The sequence shown here is derived from an EMBL/GenBank/DDBJ whole genome shotgun (WGS) entry which is preliminary data.</text>
</comment>
<dbReference type="Pfam" id="PF00149">
    <property type="entry name" value="Metallophos"/>
    <property type="match status" value="1"/>
</dbReference>
<name>A0A8J7K751_9CYAN</name>
<keyword evidence="3" id="KW-1133">Transmembrane helix</keyword>
<dbReference type="GO" id="GO:0046872">
    <property type="term" value="F:metal ion binding"/>
    <property type="evidence" value="ECO:0007669"/>
    <property type="project" value="UniProtKB-KW"/>
</dbReference>
<reference evidence="5" key="1">
    <citation type="submission" date="2020-10" db="EMBL/GenBank/DDBJ databases">
        <authorList>
            <person name="Castelo-Branco R."/>
            <person name="Eusebio N."/>
            <person name="Adriana R."/>
            <person name="Vieira A."/>
            <person name="Brugerolle De Fraissinette N."/>
            <person name="Rezende De Castro R."/>
            <person name="Schneider M.P."/>
            <person name="Vasconcelos V."/>
            <person name="Leao P.N."/>
        </authorList>
    </citation>
    <scope>NUCLEOTIDE SEQUENCE</scope>
    <source>
        <strain evidence="5">LEGE 06105</strain>
    </source>
</reference>
<keyword evidence="3" id="KW-0472">Membrane</keyword>
<dbReference type="GO" id="GO:0009245">
    <property type="term" value="P:lipid A biosynthetic process"/>
    <property type="evidence" value="ECO:0007669"/>
    <property type="project" value="TreeGrafter"/>
</dbReference>
<dbReference type="GO" id="GO:0008758">
    <property type="term" value="F:UDP-2,3-diacylglucosamine hydrolase activity"/>
    <property type="evidence" value="ECO:0007669"/>
    <property type="project" value="TreeGrafter"/>
</dbReference>
<protein>
    <submittedName>
        <fullName evidence="5">Metallophosphoesterase</fullName>
    </submittedName>
</protein>
<dbReference type="AlphaFoldDB" id="A0A8J7K751"/>
<evidence type="ECO:0000256" key="1">
    <source>
        <dbReference type="ARBA" id="ARBA00022723"/>
    </source>
</evidence>
<dbReference type="SUPFAM" id="SSF56300">
    <property type="entry name" value="Metallo-dependent phosphatases"/>
    <property type="match status" value="1"/>
</dbReference>
<accession>A0A8J7K751</accession>